<name>A0A433DGW6_9FUNG</name>
<organism evidence="1 2">
    <name type="scientific">Jimgerdemannia flammicorona</name>
    <dbReference type="NCBI Taxonomy" id="994334"/>
    <lineage>
        <taxon>Eukaryota</taxon>
        <taxon>Fungi</taxon>
        <taxon>Fungi incertae sedis</taxon>
        <taxon>Mucoromycota</taxon>
        <taxon>Mucoromycotina</taxon>
        <taxon>Endogonomycetes</taxon>
        <taxon>Endogonales</taxon>
        <taxon>Endogonaceae</taxon>
        <taxon>Jimgerdemannia</taxon>
    </lineage>
</organism>
<dbReference type="AlphaFoldDB" id="A0A433DGW6"/>
<accession>A0A433DGW6</accession>
<reference evidence="1 2" key="1">
    <citation type="journal article" date="2018" name="New Phytol.">
        <title>Phylogenomics of Endogonaceae and evolution of mycorrhizas within Mucoromycota.</title>
        <authorList>
            <person name="Chang Y."/>
            <person name="Desiro A."/>
            <person name="Na H."/>
            <person name="Sandor L."/>
            <person name="Lipzen A."/>
            <person name="Clum A."/>
            <person name="Barry K."/>
            <person name="Grigoriev I.V."/>
            <person name="Martin F.M."/>
            <person name="Stajich J.E."/>
            <person name="Smith M.E."/>
            <person name="Bonito G."/>
            <person name="Spatafora J.W."/>
        </authorList>
    </citation>
    <scope>NUCLEOTIDE SEQUENCE [LARGE SCALE GENOMIC DNA]</scope>
    <source>
        <strain evidence="1 2">GMNB39</strain>
    </source>
</reference>
<proteinExistence type="predicted"/>
<evidence type="ECO:0000313" key="1">
    <source>
        <dbReference type="EMBL" id="RUP50025.1"/>
    </source>
</evidence>
<keyword evidence="2" id="KW-1185">Reference proteome</keyword>
<protein>
    <submittedName>
        <fullName evidence="1">Uncharacterized protein</fullName>
    </submittedName>
</protein>
<sequence length="119" mass="13409">MFKLHGVCYRGFVLSKPRQANSVGSVSYESNTYGATPLLIEIFIVARRAAKRRHLLGCWFSTLHAGKLFNGSWKPELSSQERDCVSDVQDILVDFLGVLGCILHLLNLTSQFWCRSLMS</sequence>
<dbReference type="EMBL" id="RBNI01001753">
    <property type="protein sequence ID" value="RUP50025.1"/>
    <property type="molecule type" value="Genomic_DNA"/>
</dbReference>
<comment type="caution">
    <text evidence="1">The sequence shown here is derived from an EMBL/GenBank/DDBJ whole genome shotgun (WGS) entry which is preliminary data.</text>
</comment>
<dbReference type="Proteomes" id="UP000268093">
    <property type="component" value="Unassembled WGS sequence"/>
</dbReference>
<evidence type="ECO:0000313" key="2">
    <source>
        <dbReference type="Proteomes" id="UP000268093"/>
    </source>
</evidence>
<gene>
    <name evidence="1" type="ORF">BC936DRAFT_140653</name>
</gene>